<organism evidence="2 3">
    <name type="scientific">Panicum virgatum</name>
    <name type="common">Blackwell switchgrass</name>
    <dbReference type="NCBI Taxonomy" id="38727"/>
    <lineage>
        <taxon>Eukaryota</taxon>
        <taxon>Viridiplantae</taxon>
        <taxon>Streptophyta</taxon>
        <taxon>Embryophyta</taxon>
        <taxon>Tracheophyta</taxon>
        <taxon>Spermatophyta</taxon>
        <taxon>Magnoliopsida</taxon>
        <taxon>Liliopsida</taxon>
        <taxon>Poales</taxon>
        <taxon>Poaceae</taxon>
        <taxon>PACMAD clade</taxon>
        <taxon>Panicoideae</taxon>
        <taxon>Panicodae</taxon>
        <taxon>Paniceae</taxon>
        <taxon>Panicinae</taxon>
        <taxon>Panicum</taxon>
        <taxon>Panicum sect. Hiantes</taxon>
    </lineage>
</organism>
<evidence type="ECO:0000256" key="1">
    <source>
        <dbReference type="SAM" id="MobiDB-lite"/>
    </source>
</evidence>
<name>A0A8T0S9N0_PANVG</name>
<gene>
    <name evidence="2" type="ORF">PVAP13_5KG044500</name>
</gene>
<comment type="caution">
    <text evidence="2">The sequence shown here is derived from an EMBL/GenBank/DDBJ whole genome shotgun (WGS) entry which is preliminary data.</text>
</comment>
<proteinExistence type="predicted"/>
<sequence>MIYRQLDSRCTVPPPITDGAMDPMLQQPQFAPRSPKSTLDRKSSRRRCPNLPYFHPLPTKSQQRWQPCFGRRMVHRRPYLRRCPKLPGHPKVNWHLLRHSKHYGPVHHGSTSSSMDACCNFRSVRMVTF</sequence>
<evidence type="ECO:0000313" key="3">
    <source>
        <dbReference type="Proteomes" id="UP000823388"/>
    </source>
</evidence>
<dbReference type="EMBL" id="CM029045">
    <property type="protein sequence ID" value="KAG2594880.1"/>
    <property type="molecule type" value="Genomic_DNA"/>
</dbReference>
<protein>
    <submittedName>
        <fullName evidence="2">Uncharacterized protein</fullName>
    </submittedName>
</protein>
<evidence type="ECO:0000313" key="2">
    <source>
        <dbReference type="EMBL" id="KAG2594880.1"/>
    </source>
</evidence>
<keyword evidence="3" id="KW-1185">Reference proteome</keyword>
<accession>A0A8T0S9N0</accession>
<feature type="region of interest" description="Disordered" evidence="1">
    <location>
        <begin position="13"/>
        <end position="55"/>
    </location>
</feature>
<dbReference type="AlphaFoldDB" id="A0A8T0S9N0"/>
<reference evidence="2" key="1">
    <citation type="submission" date="2020-05" db="EMBL/GenBank/DDBJ databases">
        <title>WGS assembly of Panicum virgatum.</title>
        <authorList>
            <person name="Lovell J.T."/>
            <person name="Jenkins J."/>
            <person name="Shu S."/>
            <person name="Juenger T.E."/>
            <person name="Schmutz J."/>
        </authorList>
    </citation>
    <scope>NUCLEOTIDE SEQUENCE</scope>
    <source>
        <strain evidence="2">AP13</strain>
    </source>
</reference>
<dbReference type="Proteomes" id="UP000823388">
    <property type="component" value="Chromosome 5K"/>
</dbReference>